<gene>
    <name evidence="1" type="ORF">PSYICH_LOCUS14484</name>
</gene>
<dbReference type="PANTHER" id="PTHR46601">
    <property type="entry name" value="ULP_PROTEASE DOMAIN-CONTAINING PROTEIN"/>
    <property type="match status" value="1"/>
</dbReference>
<sequence length="138" mass="15566">MGQPPKYRNKSNFLFAQFCKKYGFSNVFWNFSKAGHGKGAADGIVGVLKRSCNAKVAGGIDITDVASFVKAVSEIKVKLFRIEEEDIVKIKMTLPETLKPVPGNMKLHQIIWTHLNEESICLRELSCDTLFLRRFSLN</sequence>
<dbReference type="EMBL" id="OV651820">
    <property type="protein sequence ID" value="CAH1114644.1"/>
    <property type="molecule type" value="Genomic_DNA"/>
</dbReference>
<evidence type="ECO:0000313" key="1">
    <source>
        <dbReference type="EMBL" id="CAH1114644.1"/>
    </source>
</evidence>
<reference evidence="1" key="1">
    <citation type="submission" date="2022-01" db="EMBL/GenBank/DDBJ databases">
        <authorList>
            <person name="King R."/>
        </authorList>
    </citation>
    <scope>NUCLEOTIDE SEQUENCE</scope>
</reference>
<organism evidence="1 2">
    <name type="scientific">Psylliodes chrysocephalus</name>
    <dbReference type="NCBI Taxonomy" id="3402493"/>
    <lineage>
        <taxon>Eukaryota</taxon>
        <taxon>Metazoa</taxon>
        <taxon>Ecdysozoa</taxon>
        <taxon>Arthropoda</taxon>
        <taxon>Hexapoda</taxon>
        <taxon>Insecta</taxon>
        <taxon>Pterygota</taxon>
        <taxon>Neoptera</taxon>
        <taxon>Endopterygota</taxon>
        <taxon>Coleoptera</taxon>
        <taxon>Polyphaga</taxon>
        <taxon>Cucujiformia</taxon>
        <taxon>Chrysomeloidea</taxon>
        <taxon>Chrysomelidae</taxon>
        <taxon>Galerucinae</taxon>
        <taxon>Alticini</taxon>
        <taxon>Psylliodes</taxon>
    </lineage>
</organism>
<dbReference type="OrthoDB" id="6772600at2759"/>
<protein>
    <submittedName>
        <fullName evidence="1">Uncharacterized protein</fullName>
    </submittedName>
</protein>
<evidence type="ECO:0000313" key="2">
    <source>
        <dbReference type="Proteomes" id="UP001153636"/>
    </source>
</evidence>
<dbReference type="PANTHER" id="PTHR46601:SF1">
    <property type="entry name" value="ADF-H DOMAIN-CONTAINING PROTEIN"/>
    <property type="match status" value="1"/>
</dbReference>
<keyword evidence="2" id="KW-1185">Reference proteome</keyword>
<dbReference type="AlphaFoldDB" id="A0A9P0DA42"/>
<dbReference type="Proteomes" id="UP001153636">
    <property type="component" value="Chromosome 8"/>
</dbReference>
<accession>A0A9P0DA42</accession>
<proteinExistence type="predicted"/>
<name>A0A9P0DA42_9CUCU</name>